<evidence type="ECO:0000256" key="1">
    <source>
        <dbReference type="SAM" id="Coils"/>
    </source>
</evidence>
<keyword evidence="3" id="KW-0472">Membrane</keyword>
<dbReference type="AlphaFoldDB" id="A0A8J3BIC8"/>
<keyword evidence="3" id="KW-0812">Transmembrane</keyword>
<feature type="transmembrane region" description="Helical" evidence="3">
    <location>
        <begin position="31"/>
        <end position="51"/>
    </location>
</feature>
<feature type="coiled-coil region" evidence="1">
    <location>
        <begin position="341"/>
        <end position="414"/>
    </location>
</feature>
<name>A0A8J3BIC8_9ACTN</name>
<keyword evidence="5" id="KW-1185">Reference proteome</keyword>
<feature type="transmembrane region" description="Helical" evidence="3">
    <location>
        <begin position="66"/>
        <end position="86"/>
    </location>
</feature>
<reference evidence="4" key="2">
    <citation type="submission" date="2020-09" db="EMBL/GenBank/DDBJ databases">
        <authorList>
            <person name="Sun Q."/>
            <person name="Ohkuma M."/>
        </authorList>
    </citation>
    <scope>NUCLEOTIDE SEQUENCE</scope>
    <source>
        <strain evidence="4">JCM 3090</strain>
    </source>
</reference>
<organism evidence="4 5">
    <name type="scientific">Pilimelia anulata</name>
    <dbReference type="NCBI Taxonomy" id="53371"/>
    <lineage>
        <taxon>Bacteria</taxon>
        <taxon>Bacillati</taxon>
        <taxon>Actinomycetota</taxon>
        <taxon>Actinomycetes</taxon>
        <taxon>Micromonosporales</taxon>
        <taxon>Micromonosporaceae</taxon>
        <taxon>Pilimelia</taxon>
    </lineage>
</organism>
<comment type="caution">
    <text evidence="4">The sequence shown here is derived from an EMBL/GenBank/DDBJ whole genome shotgun (WGS) entry which is preliminary data.</text>
</comment>
<protein>
    <recommendedName>
        <fullName evidence="6">DUF2637 domain-containing protein</fullName>
    </recommendedName>
</protein>
<proteinExistence type="predicted"/>
<sequence length="511" mass="52557">MGCAMSAPAAAPAKTDGAGGKWSTERVESTLLVGILVPIVGASMAAAFTHMRDWTMTLMPAGTDEWFGWANAVISELLMFAGFLLLRRRIRRQEGYGGPLAVMIGGTALSLCAQIHSVGWDAGWDAKLLAALPALAFMVLIKLIMKEVDSAKKATAAAAAAEADRQAEKVRQAQALADARAEISELRGQAEISATAVAVAENRAAAEAENRAAVAAKLSAATAEHAAEISARLSELDAVGRELGAARQTAAAQAEAAAAARCDAAESRALAGRATEAAAGLQAELAEARQAADTAHAQVRAYADAAGQAKDTTAAAVAHAAAARAEADRLAGDLTAARAAAARGQEQIHEYAETARRLRAEVEVTRQATAAAEAHRADIEAQARQWGALADAEIARLKAENAELRRAARSTAEAEISGAVRGEISAPGGRRLAAVPEIPALPAGVTVPEVDGVRPEKVAAVMAAWHANPGALAPQLAEATGYSAPTVRKVLRVLAGDADSETTDNALERTA</sequence>
<dbReference type="EMBL" id="BMQB01000015">
    <property type="protein sequence ID" value="GGK10618.1"/>
    <property type="molecule type" value="Genomic_DNA"/>
</dbReference>
<evidence type="ECO:0000313" key="4">
    <source>
        <dbReference type="EMBL" id="GGK10618.1"/>
    </source>
</evidence>
<evidence type="ECO:0000256" key="3">
    <source>
        <dbReference type="SAM" id="Phobius"/>
    </source>
</evidence>
<keyword evidence="3" id="KW-1133">Transmembrane helix</keyword>
<accession>A0A8J3BIC8</accession>
<evidence type="ECO:0000256" key="2">
    <source>
        <dbReference type="SAM" id="MobiDB-lite"/>
    </source>
</evidence>
<feature type="transmembrane region" description="Helical" evidence="3">
    <location>
        <begin position="98"/>
        <end position="116"/>
    </location>
</feature>
<keyword evidence="1" id="KW-0175">Coiled coil</keyword>
<evidence type="ECO:0000313" key="5">
    <source>
        <dbReference type="Proteomes" id="UP000649739"/>
    </source>
</evidence>
<dbReference type="Proteomes" id="UP000649739">
    <property type="component" value="Unassembled WGS sequence"/>
</dbReference>
<evidence type="ECO:0008006" key="6">
    <source>
        <dbReference type="Google" id="ProtNLM"/>
    </source>
</evidence>
<reference evidence="4" key="1">
    <citation type="journal article" date="2014" name="Int. J. Syst. Evol. Microbiol.">
        <title>Complete genome sequence of Corynebacterium casei LMG S-19264T (=DSM 44701T), isolated from a smear-ripened cheese.</title>
        <authorList>
            <consortium name="US DOE Joint Genome Institute (JGI-PGF)"/>
            <person name="Walter F."/>
            <person name="Albersmeier A."/>
            <person name="Kalinowski J."/>
            <person name="Ruckert C."/>
        </authorList>
    </citation>
    <scope>NUCLEOTIDE SEQUENCE</scope>
    <source>
        <strain evidence="4">JCM 3090</strain>
    </source>
</reference>
<feature type="transmembrane region" description="Helical" evidence="3">
    <location>
        <begin position="128"/>
        <end position="145"/>
    </location>
</feature>
<feature type="region of interest" description="Disordered" evidence="2">
    <location>
        <begin position="1"/>
        <end position="22"/>
    </location>
</feature>
<feature type="coiled-coil region" evidence="1">
    <location>
        <begin position="271"/>
        <end position="298"/>
    </location>
</feature>
<gene>
    <name evidence="4" type="ORF">GCM10010123_45780</name>
</gene>